<reference evidence="2 3" key="1">
    <citation type="journal article" date="2020" name="Syst. Appl. Microbiol.">
        <title>Alienimonas chondri sp. nov., a novel planctomycete isolated from the biofilm of the red alga Chondrus crispus.</title>
        <authorList>
            <person name="Vitorino I."/>
            <person name="Albuquerque L."/>
            <person name="Wiegand S."/>
            <person name="Kallscheuer N."/>
            <person name="da Costa M.S."/>
            <person name="Lobo-da-Cunha A."/>
            <person name="Jogler C."/>
            <person name="Lage O.M."/>
        </authorList>
    </citation>
    <scope>NUCLEOTIDE SEQUENCE [LARGE SCALE GENOMIC DNA]</scope>
    <source>
        <strain evidence="2 3">LzC2</strain>
    </source>
</reference>
<gene>
    <name evidence="2" type="ORF">LzC2_02720</name>
</gene>
<evidence type="ECO:0000313" key="2">
    <source>
        <dbReference type="EMBL" id="NNJ24222.1"/>
    </source>
</evidence>
<name>A0ABX1V7P7_9PLAN</name>
<evidence type="ECO:0000313" key="3">
    <source>
        <dbReference type="Proteomes" id="UP000609651"/>
    </source>
</evidence>
<feature type="region of interest" description="Disordered" evidence="1">
    <location>
        <begin position="164"/>
        <end position="245"/>
    </location>
</feature>
<feature type="compositionally biased region" description="Basic and acidic residues" evidence="1">
    <location>
        <begin position="199"/>
        <end position="208"/>
    </location>
</feature>
<protein>
    <submittedName>
        <fullName evidence="2">Uncharacterized protein</fullName>
    </submittedName>
</protein>
<dbReference type="Proteomes" id="UP000609651">
    <property type="component" value="Unassembled WGS sequence"/>
</dbReference>
<accession>A0ABX1V7P7</accession>
<organism evidence="2 3">
    <name type="scientific">Alienimonas chondri</name>
    <dbReference type="NCBI Taxonomy" id="2681879"/>
    <lineage>
        <taxon>Bacteria</taxon>
        <taxon>Pseudomonadati</taxon>
        <taxon>Planctomycetota</taxon>
        <taxon>Planctomycetia</taxon>
        <taxon>Planctomycetales</taxon>
        <taxon>Planctomycetaceae</taxon>
        <taxon>Alienimonas</taxon>
    </lineage>
</organism>
<proteinExistence type="predicted"/>
<feature type="compositionally biased region" description="Pro residues" evidence="1">
    <location>
        <begin position="212"/>
        <end position="245"/>
    </location>
</feature>
<comment type="caution">
    <text evidence="2">The sequence shown here is derived from an EMBL/GenBank/DDBJ whole genome shotgun (WGS) entry which is preliminary data.</text>
</comment>
<keyword evidence="3" id="KW-1185">Reference proteome</keyword>
<dbReference type="EMBL" id="WTPX01000005">
    <property type="protein sequence ID" value="NNJ24222.1"/>
    <property type="molecule type" value="Genomic_DNA"/>
</dbReference>
<evidence type="ECO:0000256" key="1">
    <source>
        <dbReference type="SAM" id="MobiDB-lite"/>
    </source>
</evidence>
<sequence>MGRLIPTQMISMMCVLSSTCLGGCDGIGPVAPGVVDSPSRLGAIAEDGSSIGPQAPPTETAASDAVAPLPKVVDWDFFSLPKPVEEEEKPDGESREIFLRGFWEIDGERVAQLWVRQADQAGEMLLVPLGESRGGVTALEAGADFVVLALGDDDERSVVRLSKPVEESTPQLIVPPQPFPSDVRPRRYRYAASPRAGTRRPDPRRTGREPAGAPPPSRLDSAPPSPRTLPPLPLPPPPLPLPLQR</sequence>